<reference evidence="1" key="1">
    <citation type="submission" date="2019-10" db="EMBL/GenBank/DDBJ databases">
        <authorList>
            <consortium name="DOE Joint Genome Institute"/>
            <person name="Kuo A."/>
            <person name="Miyauchi S."/>
            <person name="Kiss E."/>
            <person name="Drula E."/>
            <person name="Kohler A."/>
            <person name="Sanchez-Garcia M."/>
            <person name="Andreopoulos B."/>
            <person name="Barry K.W."/>
            <person name="Bonito G."/>
            <person name="Buee M."/>
            <person name="Carver A."/>
            <person name="Chen C."/>
            <person name="Cichocki N."/>
            <person name="Clum A."/>
            <person name="Culley D."/>
            <person name="Crous P.W."/>
            <person name="Fauchery L."/>
            <person name="Girlanda M."/>
            <person name="Hayes R."/>
            <person name="Keri Z."/>
            <person name="LaButti K."/>
            <person name="Lipzen A."/>
            <person name="Lombard V."/>
            <person name="Magnuson J."/>
            <person name="Maillard F."/>
            <person name="Morin E."/>
            <person name="Murat C."/>
            <person name="Nolan M."/>
            <person name="Ohm R."/>
            <person name="Pangilinan J."/>
            <person name="Pereira M."/>
            <person name="Perotto S."/>
            <person name="Peter M."/>
            <person name="Riley R."/>
            <person name="Sitrit Y."/>
            <person name="Stielow B."/>
            <person name="Szollosi G."/>
            <person name="Zifcakova L."/>
            <person name="Stursova M."/>
            <person name="Spatafora J.W."/>
            <person name="Tedersoo L."/>
            <person name="Vaario L.-M."/>
            <person name="Yamada A."/>
            <person name="Yan M."/>
            <person name="Wang P."/>
            <person name="Xu J."/>
            <person name="Bruns T."/>
            <person name="Baldrian P."/>
            <person name="Vilgalys R."/>
            <person name="Henrissat B."/>
            <person name="Grigoriev I.V."/>
            <person name="Hibbett D."/>
            <person name="Nagy L.G."/>
            <person name="Martin F.M."/>
        </authorList>
    </citation>
    <scope>NUCLEOTIDE SEQUENCE</scope>
    <source>
        <strain evidence="1">Prilba</strain>
    </source>
</reference>
<evidence type="ECO:0000313" key="1">
    <source>
        <dbReference type="EMBL" id="KAF8482901.1"/>
    </source>
</evidence>
<evidence type="ECO:0000313" key="2">
    <source>
        <dbReference type="Proteomes" id="UP000759537"/>
    </source>
</evidence>
<dbReference type="AlphaFoldDB" id="A0A9P5TAY6"/>
<accession>A0A9P5TAY6</accession>
<comment type="caution">
    <text evidence="1">The sequence shown here is derived from an EMBL/GenBank/DDBJ whole genome shotgun (WGS) entry which is preliminary data.</text>
</comment>
<proteinExistence type="predicted"/>
<reference evidence="1" key="2">
    <citation type="journal article" date="2020" name="Nat. Commun.">
        <title>Large-scale genome sequencing of mycorrhizal fungi provides insights into the early evolution of symbiotic traits.</title>
        <authorList>
            <person name="Miyauchi S."/>
            <person name="Kiss E."/>
            <person name="Kuo A."/>
            <person name="Drula E."/>
            <person name="Kohler A."/>
            <person name="Sanchez-Garcia M."/>
            <person name="Morin E."/>
            <person name="Andreopoulos B."/>
            <person name="Barry K.W."/>
            <person name="Bonito G."/>
            <person name="Buee M."/>
            <person name="Carver A."/>
            <person name="Chen C."/>
            <person name="Cichocki N."/>
            <person name="Clum A."/>
            <person name="Culley D."/>
            <person name="Crous P.W."/>
            <person name="Fauchery L."/>
            <person name="Girlanda M."/>
            <person name="Hayes R.D."/>
            <person name="Keri Z."/>
            <person name="LaButti K."/>
            <person name="Lipzen A."/>
            <person name="Lombard V."/>
            <person name="Magnuson J."/>
            <person name="Maillard F."/>
            <person name="Murat C."/>
            <person name="Nolan M."/>
            <person name="Ohm R.A."/>
            <person name="Pangilinan J."/>
            <person name="Pereira M.F."/>
            <person name="Perotto S."/>
            <person name="Peter M."/>
            <person name="Pfister S."/>
            <person name="Riley R."/>
            <person name="Sitrit Y."/>
            <person name="Stielow J.B."/>
            <person name="Szollosi G."/>
            <person name="Zifcakova L."/>
            <person name="Stursova M."/>
            <person name="Spatafora J.W."/>
            <person name="Tedersoo L."/>
            <person name="Vaario L.M."/>
            <person name="Yamada A."/>
            <person name="Yan M."/>
            <person name="Wang P."/>
            <person name="Xu J."/>
            <person name="Bruns T."/>
            <person name="Baldrian P."/>
            <person name="Vilgalys R."/>
            <person name="Dunand C."/>
            <person name="Henrissat B."/>
            <person name="Grigoriev I.V."/>
            <person name="Hibbett D."/>
            <person name="Nagy L.G."/>
            <person name="Martin F.M."/>
        </authorList>
    </citation>
    <scope>NUCLEOTIDE SEQUENCE</scope>
    <source>
        <strain evidence="1">Prilba</strain>
    </source>
</reference>
<gene>
    <name evidence="1" type="ORF">DFH94DRAFT_730465</name>
</gene>
<protein>
    <submittedName>
        <fullName evidence="1">Uncharacterized protein</fullName>
    </submittedName>
</protein>
<sequence>MRDRGVTLLFFLPTPFLPSLRQPPSSFSPNMRWTEFPSFFTYWPPSSLSVDCHPLTRPKCEPQGLPLVFLAHAPFPCLCQLPPSPLFQA</sequence>
<dbReference type="Proteomes" id="UP000759537">
    <property type="component" value="Unassembled WGS sequence"/>
</dbReference>
<keyword evidence="2" id="KW-1185">Reference proteome</keyword>
<dbReference type="EMBL" id="WHVB01000005">
    <property type="protein sequence ID" value="KAF8482901.1"/>
    <property type="molecule type" value="Genomic_DNA"/>
</dbReference>
<name>A0A9P5TAY6_9AGAM</name>
<organism evidence="1 2">
    <name type="scientific">Russula ochroleuca</name>
    <dbReference type="NCBI Taxonomy" id="152965"/>
    <lineage>
        <taxon>Eukaryota</taxon>
        <taxon>Fungi</taxon>
        <taxon>Dikarya</taxon>
        <taxon>Basidiomycota</taxon>
        <taxon>Agaricomycotina</taxon>
        <taxon>Agaricomycetes</taxon>
        <taxon>Russulales</taxon>
        <taxon>Russulaceae</taxon>
        <taxon>Russula</taxon>
    </lineage>
</organism>